<sequence length="107" mass="11808">MRHACDTSSPLFAKIVRSASSMISVIYDTLQNHSSETLGLPPSDPLQALFNAVHISTNTLYPGAHLVESLPILDYLPEKESQTRLSANFECLQKLLQYCSHFQSAAT</sequence>
<keyword evidence="2" id="KW-1185">Reference proteome</keyword>
<dbReference type="EMBL" id="JANVFT010000074">
    <property type="protein sequence ID" value="KAJ4475417.1"/>
    <property type="molecule type" value="Genomic_DNA"/>
</dbReference>
<proteinExistence type="predicted"/>
<evidence type="ECO:0000313" key="1">
    <source>
        <dbReference type="EMBL" id="KAJ4475417.1"/>
    </source>
</evidence>
<dbReference type="Proteomes" id="UP001150217">
    <property type="component" value="Unassembled WGS sequence"/>
</dbReference>
<evidence type="ECO:0000313" key="2">
    <source>
        <dbReference type="Proteomes" id="UP001150217"/>
    </source>
</evidence>
<comment type="caution">
    <text evidence="1">The sequence shown here is derived from an EMBL/GenBank/DDBJ whole genome shotgun (WGS) entry which is preliminary data.</text>
</comment>
<reference evidence="1" key="1">
    <citation type="submission" date="2022-08" db="EMBL/GenBank/DDBJ databases">
        <title>A Global Phylogenomic Analysis of the Shiitake Genus Lentinula.</title>
        <authorList>
            <consortium name="DOE Joint Genome Institute"/>
            <person name="Sierra-Patev S."/>
            <person name="Min B."/>
            <person name="Naranjo-Ortiz M."/>
            <person name="Looney B."/>
            <person name="Konkel Z."/>
            <person name="Slot J.C."/>
            <person name="Sakamoto Y."/>
            <person name="Steenwyk J.L."/>
            <person name="Rokas A."/>
            <person name="Carro J."/>
            <person name="Camarero S."/>
            <person name="Ferreira P."/>
            <person name="Molpeceres G."/>
            <person name="Ruiz-Duenas F.J."/>
            <person name="Serrano A."/>
            <person name="Henrissat B."/>
            <person name="Drula E."/>
            <person name="Hughes K.W."/>
            <person name="Mata J.L."/>
            <person name="Ishikawa N.K."/>
            <person name="Vargas-Isla R."/>
            <person name="Ushijima S."/>
            <person name="Smith C.A."/>
            <person name="Ahrendt S."/>
            <person name="Andreopoulos W."/>
            <person name="He G."/>
            <person name="Labutti K."/>
            <person name="Lipzen A."/>
            <person name="Ng V."/>
            <person name="Riley R."/>
            <person name="Sandor L."/>
            <person name="Barry K."/>
            <person name="Martinez A.T."/>
            <person name="Xiao Y."/>
            <person name="Gibbons J.G."/>
            <person name="Terashima K."/>
            <person name="Grigoriev I.V."/>
            <person name="Hibbett D.S."/>
        </authorList>
    </citation>
    <scope>NUCLEOTIDE SEQUENCE</scope>
    <source>
        <strain evidence="1">RHP3577 ss4</strain>
    </source>
</reference>
<protein>
    <submittedName>
        <fullName evidence="1">Uncharacterized protein</fullName>
    </submittedName>
</protein>
<accession>A0ABQ8V654</accession>
<organism evidence="1 2">
    <name type="scientific">Lentinula lateritia</name>
    <dbReference type="NCBI Taxonomy" id="40482"/>
    <lineage>
        <taxon>Eukaryota</taxon>
        <taxon>Fungi</taxon>
        <taxon>Dikarya</taxon>
        <taxon>Basidiomycota</taxon>
        <taxon>Agaricomycotina</taxon>
        <taxon>Agaricomycetes</taxon>
        <taxon>Agaricomycetidae</taxon>
        <taxon>Agaricales</taxon>
        <taxon>Marasmiineae</taxon>
        <taxon>Omphalotaceae</taxon>
        <taxon>Lentinula</taxon>
    </lineage>
</organism>
<name>A0ABQ8V654_9AGAR</name>
<gene>
    <name evidence="1" type="ORF">C8R41DRAFT_547160</name>
</gene>